<accession>A0A561VMH2</accession>
<reference evidence="1 2" key="1">
    <citation type="submission" date="2019-06" db="EMBL/GenBank/DDBJ databases">
        <title>Sequencing the genomes of 1000 actinobacteria strains.</title>
        <authorList>
            <person name="Klenk H.-P."/>
        </authorList>
    </citation>
    <scope>NUCLEOTIDE SEQUENCE [LARGE SCALE GENOMIC DNA]</scope>
    <source>
        <strain evidence="1 2">DSM 43866</strain>
    </source>
</reference>
<dbReference type="AlphaFoldDB" id="A0A561VMH2"/>
<protein>
    <recommendedName>
        <fullName evidence="3">FAD binding domain-containing protein</fullName>
    </recommendedName>
</protein>
<proteinExistence type="predicted"/>
<dbReference type="InterPro" id="IPR036188">
    <property type="entry name" value="FAD/NAD-bd_sf"/>
</dbReference>
<gene>
    <name evidence="1" type="ORF">FHX34_105687</name>
</gene>
<dbReference type="SUPFAM" id="SSF51905">
    <property type="entry name" value="FAD/NAD(P)-binding domain"/>
    <property type="match status" value="1"/>
</dbReference>
<keyword evidence="2" id="KW-1185">Reference proteome</keyword>
<dbReference type="PANTHER" id="PTHR46865">
    <property type="entry name" value="OXIDOREDUCTASE-RELATED"/>
    <property type="match status" value="1"/>
</dbReference>
<dbReference type="InterPro" id="IPR051704">
    <property type="entry name" value="FAD_aromatic-hydroxylase"/>
</dbReference>
<dbReference type="EMBL" id="VIWY01000005">
    <property type="protein sequence ID" value="TWG12819.1"/>
    <property type="molecule type" value="Genomic_DNA"/>
</dbReference>
<evidence type="ECO:0000313" key="2">
    <source>
        <dbReference type="Proteomes" id="UP000320239"/>
    </source>
</evidence>
<dbReference type="Proteomes" id="UP000320239">
    <property type="component" value="Unassembled WGS sequence"/>
</dbReference>
<organism evidence="1 2">
    <name type="scientific">Actinoplanes teichomyceticus</name>
    <dbReference type="NCBI Taxonomy" id="1867"/>
    <lineage>
        <taxon>Bacteria</taxon>
        <taxon>Bacillati</taxon>
        <taxon>Actinomycetota</taxon>
        <taxon>Actinomycetes</taxon>
        <taxon>Micromonosporales</taxon>
        <taxon>Micromonosporaceae</taxon>
        <taxon>Actinoplanes</taxon>
    </lineage>
</organism>
<comment type="caution">
    <text evidence="1">The sequence shown here is derived from an EMBL/GenBank/DDBJ whole genome shotgun (WGS) entry which is preliminary data.</text>
</comment>
<dbReference type="PANTHER" id="PTHR46865:SF2">
    <property type="entry name" value="MONOOXYGENASE"/>
    <property type="match status" value="1"/>
</dbReference>
<dbReference type="Gene3D" id="3.50.50.60">
    <property type="entry name" value="FAD/NAD(P)-binding domain"/>
    <property type="match status" value="1"/>
</dbReference>
<dbReference type="RefSeq" id="WP_122978657.1">
    <property type="nucleotide sequence ID" value="NZ_BOMX01000088.1"/>
</dbReference>
<dbReference type="OrthoDB" id="3356051at2"/>
<evidence type="ECO:0008006" key="3">
    <source>
        <dbReference type="Google" id="ProtNLM"/>
    </source>
</evidence>
<sequence>MSREGFEPTVLERSPGRRDAGQNVDIRGLGRVVLERMGILDAVWAKRTGETGTRFVDRDGRVRAELRPEPGRDASTAELEILRGRLSEILLAAIEDDVQIRYGDFVTAAHRDASGVDIETERGRRERFDMLVVAEGRSSRTRRLLFAGETRRLDKGVTIAYGTIDRRDSDSDWWQWMTTTGGRTAGLRPDNVGTIRAHLSFQSLGPGPRLMHPQTSAGVSLIQAGMRLAGSWPDAAQTHDMSVQL</sequence>
<name>A0A561VMH2_ACTTI</name>
<evidence type="ECO:0000313" key="1">
    <source>
        <dbReference type="EMBL" id="TWG12819.1"/>
    </source>
</evidence>